<reference evidence="5 6" key="1">
    <citation type="submission" date="2022-06" db="EMBL/GenBank/DDBJ databases">
        <title>Genomic Encyclopedia of Archaeal and Bacterial Type Strains, Phase II (KMG-II): from individual species to whole genera.</title>
        <authorList>
            <person name="Goeker M."/>
        </authorList>
    </citation>
    <scope>NUCLEOTIDE SEQUENCE [LARGE SCALE GENOMIC DNA]</scope>
    <source>
        <strain evidence="5 6">DSM 45037</strain>
    </source>
</reference>
<dbReference type="Pfam" id="PF00106">
    <property type="entry name" value="adh_short"/>
    <property type="match status" value="1"/>
</dbReference>
<sequence length="294" mass="31026">MSPKTGILSRVRGKRATADRPDVRGLTIAITGAARGIGLETAKTLRDAGATVVIGDIDDEAVGKAAADLGHEGFVLDVTDPESFENFLDEVEKVAGPIDVLINNAGIMPTGPLLNYDLNVIKRNFDIDLLGVVIGTQCAAKRMIARGGGQVINIGSVAGRLPVPGLTIYNGAKAGVITFSEAADVELAPQGVRVKTVNPTFTRTALISGIATNKFVQTVGPEDVAREVRNSILGSTTHITVPRSMAWVHANPVMAPGLKRSLGRLTGMNSMFLSYDDVERAEYLKRVNGTPVAK</sequence>
<protein>
    <submittedName>
        <fullName evidence="5">NADP-dependent 3-hydroxy acid dehydrogenase YdfG</fullName>
    </submittedName>
</protein>
<evidence type="ECO:0000256" key="2">
    <source>
        <dbReference type="ARBA" id="ARBA00022857"/>
    </source>
</evidence>
<comment type="caution">
    <text evidence="5">The sequence shown here is derived from an EMBL/GenBank/DDBJ whole genome shotgun (WGS) entry which is preliminary data.</text>
</comment>
<dbReference type="Proteomes" id="UP001205740">
    <property type="component" value="Unassembled WGS sequence"/>
</dbReference>
<dbReference type="PANTHER" id="PTHR43391">
    <property type="entry name" value="RETINOL DEHYDROGENASE-RELATED"/>
    <property type="match status" value="1"/>
</dbReference>
<accession>A0ABT1H4E0</accession>
<dbReference type="PANTHER" id="PTHR43391:SF14">
    <property type="entry name" value="DEHYDROGENASE_REDUCTASE SDR FAMILY PROTEIN 7-LIKE"/>
    <property type="match status" value="1"/>
</dbReference>
<evidence type="ECO:0000256" key="4">
    <source>
        <dbReference type="RuleBase" id="RU000363"/>
    </source>
</evidence>
<organism evidence="5 6">
    <name type="scientific">Williamsia serinedens</name>
    <dbReference type="NCBI Taxonomy" id="391736"/>
    <lineage>
        <taxon>Bacteria</taxon>
        <taxon>Bacillati</taxon>
        <taxon>Actinomycetota</taxon>
        <taxon>Actinomycetes</taxon>
        <taxon>Mycobacteriales</taxon>
        <taxon>Nocardiaceae</taxon>
        <taxon>Williamsia</taxon>
    </lineage>
</organism>
<dbReference type="Gene3D" id="3.40.50.720">
    <property type="entry name" value="NAD(P)-binding Rossmann-like Domain"/>
    <property type="match status" value="1"/>
</dbReference>
<evidence type="ECO:0000256" key="3">
    <source>
        <dbReference type="ARBA" id="ARBA00023002"/>
    </source>
</evidence>
<dbReference type="SUPFAM" id="SSF51735">
    <property type="entry name" value="NAD(P)-binding Rossmann-fold domains"/>
    <property type="match status" value="1"/>
</dbReference>
<dbReference type="EMBL" id="JAMTCG010000004">
    <property type="protein sequence ID" value="MCP2161433.1"/>
    <property type="molecule type" value="Genomic_DNA"/>
</dbReference>
<proteinExistence type="inferred from homology"/>
<keyword evidence="6" id="KW-1185">Reference proteome</keyword>
<evidence type="ECO:0000256" key="1">
    <source>
        <dbReference type="ARBA" id="ARBA00006484"/>
    </source>
</evidence>
<dbReference type="RefSeq" id="WP_253654991.1">
    <property type="nucleotide sequence ID" value="NZ_BAAAOE010000002.1"/>
</dbReference>
<gene>
    <name evidence="5" type="ORF">LX12_002628</name>
</gene>
<evidence type="ECO:0000313" key="5">
    <source>
        <dbReference type="EMBL" id="MCP2161433.1"/>
    </source>
</evidence>
<dbReference type="NCBIfam" id="NF005878">
    <property type="entry name" value="PRK07825.1"/>
    <property type="match status" value="1"/>
</dbReference>
<dbReference type="InterPro" id="IPR036291">
    <property type="entry name" value="NAD(P)-bd_dom_sf"/>
</dbReference>
<dbReference type="PRINTS" id="PR00081">
    <property type="entry name" value="GDHRDH"/>
</dbReference>
<evidence type="ECO:0000313" key="6">
    <source>
        <dbReference type="Proteomes" id="UP001205740"/>
    </source>
</evidence>
<comment type="similarity">
    <text evidence="1 4">Belongs to the short-chain dehydrogenases/reductases (SDR) family.</text>
</comment>
<name>A0ABT1H4E0_9NOCA</name>
<dbReference type="CDD" id="cd05233">
    <property type="entry name" value="SDR_c"/>
    <property type="match status" value="1"/>
</dbReference>
<dbReference type="PRINTS" id="PR00080">
    <property type="entry name" value="SDRFAMILY"/>
</dbReference>
<keyword evidence="2" id="KW-0521">NADP</keyword>
<keyword evidence="3" id="KW-0560">Oxidoreductase</keyword>
<dbReference type="InterPro" id="IPR002347">
    <property type="entry name" value="SDR_fam"/>
</dbReference>